<reference evidence="2 3" key="1">
    <citation type="submission" date="2021-03" db="EMBL/GenBank/DDBJ databases">
        <title>Genomic Encyclopedia of Type Strains, Phase IV (KMG-IV): sequencing the most valuable type-strain genomes for metagenomic binning, comparative biology and taxonomic classification.</title>
        <authorList>
            <person name="Goeker M."/>
        </authorList>
    </citation>
    <scope>NUCLEOTIDE SEQUENCE [LARGE SCALE GENOMIC DNA]</scope>
    <source>
        <strain evidence="2 3">DSM 26675</strain>
    </source>
</reference>
<feature type="transmembrane region" description="Helical" evidence="1">
    <location>
        <begin position="7"/>
        <end position="27"/>
    </location>
</feature>
<evidence type="ECO:0000313" key="3">
    <source>
        <dbReference type="Proteomes" id="UP001519293"/>
    </source>
</evidence>
<name>A0ABS4RJ36_9BACI</name>
<keyword evidence="3" id="KW-1185">Reference proteome</keyword>
<dbReference type="Proteomes" id="UP001519293">
    <property type="component" value="Unassembled WGS sequence"/>
</dbReference>
<comment type="caution">
    <text evidence="2">The sequence shown here is derived from an EMBL/GenBank/DDBJ whole genome shotgun (WGS) entry which is preliminary data.</text>
</comment>
<dbReference type="Pfam" id="PF14146">
    <property type="entry name" value="DUF4305"/>
    <property type="match status" value="1"/>
</dbReference>
<evidence type="ECO:0000313" key="2">
    <source>
        <dbReference type="EMBL" id="MBP2241832.1"/>
    </source>
</evidence>
<keyword evidence="1" id="KW-0472">Membrane</keyword>
<dbReference type="EMBL" id="JAGIKZ010000012">
    <property type="protein sequence ID" value="MBP2241832.1"/>
    <property type="molecule type" value="Genomic_DNA"/>
</dbReference>
<evidence type="ECO:0000256" key="1">
    <source>
        <dbReference type="SAM" id="Phobius"/>
    </source>
</evidence>
<organism evidence="2 3">
    <name type="scientific">Cytobacillus eiseniae</name>
    <dbReference type="NCBI Taxonomy" id="762947"/>
    <lineage>
        <taxon>Bacteria</taxon>
        <taxon>Bacillati</taxon>
        <taxon>Bacillota</taxon>
        <taxon>Bacilli</taxon>
        <taxon>Bacillales</taxon>
        <taxon>Bacillaceae</taxon>
        <taxon>Cytobacillus</taxon>
    </lineage>
</organism>
<feature type="transmembrane region" description="Helical" evidence="1">
    <location>
        <begin position="33"/>
        <end position="56"/>
    </location>
</feature>
<dbReference type="RefSeq" id="WP_066400441.1">
    <property type="nucleotide sequence ID" value="NZ_JAGIKZ010000012.1"/>
</dbReference>
<keyword evidence="1" id="KW-0812">Transmembrane</keyword>
<gene>
    <name evidence="2" type="ORF">J2Z40_002404</name>
</gene>
<proteinExistence type="predicted"/>
<accession>A0ABS4RJ36</accession>
<evidence type="ECO:0008006" key="4">
    <source>
        <dbReference type="Google" id="ProtNLM"/>
    </source>
</evidence>
<dbReference type="InterPro" id="IPR025426">
    <property type="entry name" value="DUF4305"/>
</dbReference>
<sequence length="68" mass="7797">MRNTPLYSGIIYILLGLLFTYIATQNIQREDGWGVFTIFLIIIATFDIGGGLRMIAFHFKMKKALKNK</sequence>
<keyword evidence="1" id="KW-1133">Transmembrane helix</keyword>
<protein>
    <recommendedName>
        <fullName evidence="4">DUF4305 domain-containing protein</fullName>
    </recommendedName>
</protein>